<dbReference type="Gene3D" id="3.30.30.30">
    <property type="match status" value="1"/>
</dbReference>
<dbReference type="FunFam" id="3.30.420.40:FF:000171">
    <property type="entry name" value="Heat shock 70 kDa protein 4"/>
    <property type="match status" value="1"/>
</dbReference>
<evidence type="ECO:0000256" key="2">
    <source>
        <dbReference type="ARBA" id="ARBA00022741"/>
    </source>
</evidence>
<dbReference type="GO" id="GO:0005524">
    <property type="term" value="F:ATP binding"/>
    <property type="evidence" value="ECO:0007669"/>
    <property type="project" value="UniProtKB-KW"/>
</dbReference>
<dbReference type="InterPro" id="IPR013126">
    <property type="entry name" value="Hsp_70_fam"/>
</dbReference>
<dbReference type="AlphaFoldDB" id="A0A7J7Z3D2"/>
<comment type="similarity">
    <text evidence="1">Belongs to the heat shock protein 70 family.</text>
</comment>
<gene>
    <name evidence="4" type="ORF">mMyoMyo1_006536</name>
</gene>
<dbReference type="GO" id="GO:0005829">
    <property type="term" value="C:cytosol"/>
    <property type="evidence" value="ECO:0007669"/>
    <property type="project" value="TreeGrafter"/>
</dbReference>
<dbReference type="GO" id="GO:0005634">
    <property type="term" value="C:nucleus"/>
    <property type="evidence" value="ECO:0007669"/>
    <property type="project" value="TreeGrafter"/>
</dbReference>
<dbReference type="PANTHER" id="PTHR45639:SF2">
    <property type="entry name" value="HEAT SHOCK PROTEIN 105 KDA"/>
    <property type="match status" value="1"/>
</dbReference>
<proteinExistence type="inferred from homology"/>
<evidence type="ECO:0000313" key="4">
    <source>
        <dbReference type="EMBL" id="KAF6368674.1"/>
    </source>
</evidence>
<keyword evidence="2" id="KW-0547">Nucleotide-binding</keyword>
<keyword evidence="5" id="KW-1185">Reference proteome</keyword>
<reference evidence="4 5" key="1">
    <citation type="journal article" date="2020" name="Nature">
        <title>Six reference-quality genomes reveal evolution of bat adaptations.</title>
        <authorList>
            <person name="Jebb D."/>
            <person name="Huang Z."/>
            <person name="Pippel M."/>
            <person name="Hughes G.M."/>
            <person name="Lavrichenko K."/>
            <person name="Devanna P."/>
            <person name="Winkler S."/>
            <person name="Jermiin L.S."/>
            <person name="Skirmuntt E.C."/>
            <person name="Katzourakis A."/>
            <person name="Burkitt-Gray L."/>
            <person name="Ray D.A."/>
            <person name="Sullivan K.A.M."/>
            <person name="Roscito J.G."/>
            <person name="Kirilenko B.M."/>
            <person name="Davalos L.M."/>
            <person name="Corthals A.P."/>
            <person name="Power M.L."/>
            <person name="Jones G."/>
            <person name="Ransome R.D."/>
            <person name="Dechmann D.K.N."/>
            <person name="Locatelli A.G."/>
            <person name="Puechmaille S.J."/>
            <person name="Fedrigo O."/>
            <person name="Jarvis E.D."/>
            <person name="Hiller M."/>
            <person name="Vernes S.C."/>
            <person name="Myers E.W."/>
            <person name="Teeling E.C."/>
        </authorList>
    </citation>
    <scope>NUCLEOTIDE SEQUENCE [LARGE SCALE GENOMIC DNA]</scope>
    <source>
        <strain evidence="4">MMyoMyo1</strain>
        <tissue evidence="4">Flight muscle</tissue>
    </source>
</reference>
<name>A0A7J7Z3D2_MYOMY</name>
<dbReference type="InterPro" id="IPR043129">
    <property type="entry name" value="ATPase_NBD"/>
</dbReference>
<comment type="caution">
    <text evidence="4">The sequence shown here is derived from an EMBL/GenBank/DDBJ whole genome shotgun (WGS) entry which is preliminary data.</text>
</comment>
<dbReference type="PRINTS" id="PR00301">
    <property type="entry name" value="HEATSHOCK70"/>
</dbReference>
<dbReference type="VEuPathDB" id="HostDB:GeneID_118651895"/>
<keyword evidence="3" id="KW-0067">ATP-binding</keyword>
<sequence>MSVVGLDVGSQSCYIAVARAGGIETIANEFSDRCTPSVISFGSKNRTIGVAAKNQQITHANNTVSHFKRFHGRAFNDPFIQKEKENLSYDLVQMKNGGVGIKVMYMDEEHLFSVEQITAMLLTKLKETAENNLKKPVTDCVISVPSFFTDAERRSVLDAAQIVGLNCLRLMNDMTAGKQNLFVWSNYTIITTIKTYQKQLLNIFSH</sequence>
<dbReference type="PANTHER" id="PTHR45639">
    <property type="entry name" value="HSC70CB, ISOFORM G-RELATED"/>
    <property type="match status" value="1"/>
</dbReference>
<evidence type="ECO:0000313" key="5">
    <source>
        <dbReference type="Proteomes" id="UP000527355"/>
    </source>
</evidence>
<dbReference type="EMBL" id="JABWUV010000003">
    <property type="protein sequence ID" value="KAF6368674.1"/>
    <property type="molecule type" value="Genomic_DNA"/>
</dbReference>
<evidence type="ECO:0000256" key="3">
    <source>
        <dbReference type="ARBA" id="ARBA00022840"/>
    </source>
</evidence>
<dbReference type="FunFam" id="3.30.420.40:FF:000495">
    <property type="entry name" value="Heat shock protein 4b"/>
    <property type="match status" value="1"/>
</dbReference>
<dbReference type="Gene3D" id="3.30.420.40">
    <property type="match status" value="1"/>
</dbReference>
<protein>
    <submittedName>
        <fullName evidence="4">Heat shock protein family H (Hsp110) member 1</fullName>
    </submittedName>
</protein>
<dbReference type="GO" id="GO:0140662">
    <property type="term" value="F:ATP-dependent protein folding chaperone"/>
    <property type="evidence" value="ECO:0007669"/>
    <property type="project" value="InterPro"/>
</dbReference>
<accession>A0A7J7Z3D2</accession>
<dbReference type="FunFam" id="3.30.30.30:FF:000002">
    <property type="entry name" value="Heat shock 70 kDa protein 4"/>
    <property type="match status" value="1"/>
</dbReference>
<dbReference type="Proteomes" id="UP000527355">
    <property type="component" value="Unassembled WGS sequence"/>
</dbReference>
<dbReference type="SUPFAM" id="SSF53067">
    <property type="entry name" value="Actin-like ATPase domain"/>
    <property type="match status" value="1"/>
</dbReference>
<keyword evidence="4" id="KW-0346">Stress response</keyword>
<dbReference type="Pfam" id="PF00012">
    <property type="entry name" value="HSP70"/>
    <property type="match status" value="1"/>
</dbReference>
<evidence type="ECO:0000256" key="1">
    <source>
        <dbReference type="ARBA" id="ARBA00007381"/>
    </source>
</evidence>
<organism evidence="4 5">
    <name type="scientific">Myotis myotis</name>
    <name type="common">Greater mouse-eared bat</name>
    <name type="synonym">Vespertilio myotis</name>
    <dbReference type="NCBI Taxonomy" id="51298"/>
    <lineage>
        <taxon>Eukaryota</taxon>
        <taxon>Metazoa</taxon>
        <taxon>Chordata</taxon>
        <taxon>Craniata</taxon>
        <taxon>Vertebrata</taxon>
        <taxon>Euteleostomi</taxon>
        <taxon>Mammalia</taxon>
        <taxon>Eutheria</taxon>
        <taxon>Laurasiatheria</taxon>
        <taxon>Chiroptera</taxon>
        <taxon>Yangochiroptera</taxon>
        <taxon>Vespertilionidae</taxon>
        <taxon>Myotis</taxon>
    </lineage>
</organism>